<evidence type="ECO:0000313" key="3">
    <source>
        <dbReference type="Proteomes" id="UP001302529"/>
    </source>
</evidence>
<keyword evidence="2" id="KW-0645">Protease</keyword>
<organism evidence="2 3">
    <name type="scientific">Caudoviricetes sp. vir080</name>
    <dbReference type="NCBI Taxonomy" id="3068353"/>
    <lineage>
        <taxon>Viruses</taxon>
        <taxon>Duplodnaviria</taxon>
        <taxon>Heunggongvirae</taxon>
        <taxon>Uroviricota</taxon>
        <taxon>Caudoviricetes</taxon>
    </lineage>
</organism>
<dbReference type="RefSeq" id="YP_013605373.1">
    <property type="nucleotide sequence ID" value="NC_133305.1"/>
</dbReference>
<dbReference type="EMBL" id="BK063677">
    <property type="protein sequence ID" value="DBA35410.1"/>
    <property type="molecule type" value="Genomic_DNA"/>
</dbReference>
<gene>
    <name evidence="2" type="ORF">vir080_00037</name>
</gene>
<proteinExistence type="predicted"/>
<keyword evidence="3" id="KW-1185">Reference proteome</keyword>
<protein>
    <submittedName>
        <fullName evidence="2">Head maturation protease</fullName>
    </submittedName>
</protein>
<reference evidence="2 3" key="1">
    <citation type="journal article" date="2023" name="Nat. Microbiol.">
        <title>A compendium of viruses from methanogenic archaea reveals their diversity and adaptations to the gut environment.</title>
        <authorList>
            <person name="Medvedeva S."/>
            <person name="Borrel G."/>
            <person name="Krupovic M."/>
            <person name="Gribaldo S."/>
        </authorList>
    </citation>
    <scope>NUCLEOTIDE SEQUENCE [LARGE SCALE GENOMIC DNA]</scope>
</reference>
<sequence>MHNHNRFRVYVPLTKNNQQNYTLNDDGTLDIIGTASTTSQDLQKDIMLPSAINSMKKQLLTSNKNLHGDHEYGLFTGLLGSINKVLDSDNDTLKIGATILSKYAPDIKEMLDIGVNLGLSIGGAPTEYDRNRDGGWNVKNARLDEISLTSMPANIDTLGTVTTAKGVVEGTCFAGVCNKILKNMETKNMTDNNTQSGAEPEEQYVTKNDLKIAMDELWSEKEQGLVEQLSKSMESTVKSMVHDEITQIQQNNNDEGTGNSENNDGGDGVTKSFSAEEMEERINKSVDDRLHEFEERFFKNLNETRKPTSRVDLNNIPPHGETNNIQKNTFSTEETAEILMKKQMMRNPLIDAISQNL</sequence>
<dbReference type="GeneID" id="300198800"/>
<accession>A0AA87CIA8</accession>
<dbReference type="Proteomes" id="UP001302529">
    <property type="component" value="Segment"/>
</dbReference>
<name>A0AA87CIA8_9CAUD</name>
<feature type="region of interest" description="Disordered" evidence="1">
    <location>
        <begin position="250"/>
        <end position="282"/>
    </location>
</feature>
<dbReference type="GO" id="GO:0008233">
    <property type="term" value="F:peptidase activity"/>
    <property type="evidence" value="ECO:0007669"/>
    <property type="project" value="UniProtKB-KW"/>
</dbReference>
<evidence type="ECO:0000313" key="2">
    <source>
        <dbReference type="EMBL" id="DBA35410.1"/>
    </source>
</evidence>
<evidence type="ECO:0000256" key="1">
    <source>
        <dbReference type="SAM" id="MobiDB-lite"/>
    </source>
</evidence>
<dbReference type="GO" id="GO:0006508">
    <property type="term" value="P:proteolysis"/>
    <property type="evidence" value="ECO:0007669"/>
    <property type="project" value="UniProtKB-KW"/>
</dbReference>
<keyword evidence="2" id="KW-0378">Hydrolase</keyword>
<feature type="compositionally biased region" description="Polar residues" evidence="1">
    <location>
        <begin position="250"/>
        <end position="263"/>
    </location>
</feature>